<dbReference type="AlphaFoldDB" id="A0A6G0LGN0"/>
<evidence type="ECO:0000259" key="2">
    <source>
        <dbReference type="Pfam" id="PF13843"/>
    </source>
</evidence>
<organism evidence="3 4">
    <name type="scientific">Phytophthora fragariae</name>
    <dbReference type="NCBI Taxonomy" id="53985"/>
    <lineage>
        <taxon>Eukaryota</taxon>
        <taxon>Sar</taxon>
        <taxon>Stramenopiles</taxon>
        <taxon>Oomycota</taxon>
        <taxon>Peronosporomycetes</taxon>
        <taxon>Peronosporales</taxon>
        <taxon>Peronosporaceae</taxon>
        <taxon>Phytophthora</taxon>
    </lineage>
</organism>
<accession>A0A6G0LGN0</accession>
<proteinExistence type="predicted"/>
<feature type="domain" description="PiggyBac transposable element-derived protein" evidence="2">
    <location>
        <begin position="12"/>
        <end position="391"/>
    </location>
</feature>
<feature type="compositionally biased region" description="Acidic residues" evidence="1">
    <location>
        <begin position="570"/>
        <end position="581"/>
    </location>
</feature>
<reference evidence="3 4" key="1">
    <citation type="submission" date="2018-09" db="EMBL/GenBank/DDBJ databases">
        <title>Genomic investigation of the strawberry pathogen Phytophthora fragariae indicates pathogenicity is determined by transcriptional variation in three key races.</title>
        <authorList>
            <person name="Adams T.M."/>
            <person name="Armitage A.D."/>
            <person name="Sobczyk M.K."/>
            <person name="Bates H.J."/>
            <person name="Dunwell J.M."/>
            <person name="Nellist C.F."/>
            <person name="Harrison R.J."/>
        </authorList>
    </citation>
    <scope>NUCLEOTIDE SEQUENCE [LARGE SCALE GENOMIC DNA]</scope>
    <source>
        <strain evidence="3 4">ONT-3</strain>
    </source>
</reference>
<evidence type="ECO:0000256" key="1">
    <source>
        <dbReference type="SAM" id="MobiDB-lite"/>
    </source>
</evidence>
<sequence>MAARQTGRQRETAAQVARRLKASEEYGAHEILRVVGLLVARMLCPQKRSFAAHWSMVEDGAISAGLFGRYMSRDRCQNILRDLHFVNNTADHGRDKLWKLRPVVDKIQERFLAGWSLPAIFSFDEGVLPATSKRNTTRMFMSDKPHRYGSKLFMLCDAKTAYCHRYFLSFFLCRNLRRAMNANASLCRNCSTFEVYVGKRNNDGGDTGIDATGAAAVLRNLKTAFTQSCHNWHAVIIDRYYTSVLLAVKLLKLKVYVVGTIMTNRLGFDKSIKSKHKSRPAGIPRGSFVFNLSVPIPAMISCLWWDRKPVYYLCTGSAMTPSTLERKVKRVGAIQVGCPQSVKDYQNWMGGVDRHDQLRLQSFSLQMSTRFTKYYMGLFLGFLDLALVNAFLTHKEAAKIKGTVSMKRSDWFTVLQNQLLQLKAEDFAEVEEATPPASRQKRRQTPVRLAHALEQSEDWVTVTGVRKRRQRSCKVFALLRTEKKKSFATTFFCERCSIDNAKCWLCNKIRRDYKGVAKTCFEIWHDDFGAGQDIPVSLGKRVVLRRPGKSAGKRRKTRRELQPPRAEGSDGGDCESESNDE</sequence>
<evidence type="ECO:0000313" key="3">
    <source>
        <dbReference type="EMBL" id="KAE9119587.1"/>
    </source>
</evidence>
<dbReference type="PANTHER" id="PTHR46599">
    <property type="entry name" value="PIGGYBAC TRANSPOSABLE ELEMENT-DERIVED PROTEIN 4"/>
    <property type="match status" value="1"/>
</dbReference>
<protein>
    <recommendedName>
        <fullName evidence="2">PiggyBac transposable element-derived protein domain-containing protein</fullName>
    </recommendedName>
</protein>
<feature type="region of interest" description="Disordered" evidence="1">
    <location>
        <begin position="545"/>
        <end position="581"/>
    </location>
</feature>
<dbReference type="InterPro" id="IPR029526">
    <property type="entry name" value="PGBD"/>
</dbReference>
<dbReference type="Proteomes" id="UP000488956">
    <property type="component" value="Unassembled WGS sequence"/>
</dbReference>
<comment type="caution">
    <text evidence="3">The sequence shown here is derived from an EMBL/GenBank/DDBJ whole genome shotgun (WGS) entry which is preliminary data.</text>
</comment>
<evidence type="ECO:0000313" key="4">
    <source>
        <dbReference type="Proteomes" id="UP000488956"/>
    </source>
</evidence>
<dbReference type="EMBL" id="QXFX01000340">
    <property type="protein sequence ID" value="KAE9119587.1"/>
    <property type="molecule type" value="Genomic_DNA"/>
</dbReference>
<dbReference type="PANTHER" id="PTHR46599:SF3">
    <property type="entry name" value="PIGGYBAC TRANSPOSABLE ELEMENT-DERIVED PROTEIN 4"/>
    <property type="match status" value="1"/>
</dbReference>
<dbReference type="Pfam" id="PF13843">
    <property type="entry name" value="DDE_Tnp_1_7"/>
    <property type="match status" value="1"/>
</dbReference>
<feature type="compositionally biased region" description="Basic residues" evidence="1">
    <location>
        <begin position="545"/>
        <end position="558"/>
    </location>
</feature>
<gene>
    <name evidence="3" type="ORF">PF010_g7809</name>
</gene>
<name>A0A6G0LGN0_9STRA</name>